<organism evidence="1 2">
    <name type="scientific">Potamilus streckersoni</name>
    <dbReference type="NCBI Taxonomy" id="2493646"/>
    <lineage>
        <taxon>Eukaryota</taxon>
        <taxon>Metazoa</taxon>
        <taxon>Spiralia</taxon>
        <taxon>Lophotrochozoa</taxon>
        <taxon>Mollusca</taxon>
        <taxon>Bivalvia</taxon>
        <taxon>Autobranchia</taxon>
        <taxon>Heteroconchia</taxon>
        <taxon>Palaeoheterodonta</taxon>
        <taxon>Unionida</taxon>
        <taxon>Unionoidea</taxon>
        <taxon>Unionidae</taxon>
        <taxon>Ambleminae</taxon>
        <taxon>Lampsilini</taxon>
        <taxon>Potamilus</taxon>
    </lineage>
</organism>
<comment type="caution">
    <text evidence="1">The sequence shown here is derived from an EMBL/GenBank/DDBJ whole genome shotgun (WGS) entry which is preliminary data.</text>
</comment>
<reference evidence="1" key="2">
    <citation type="journal article" date="2021" name="Genome Biol. Evol.">
        <title>Developing a high-quality reference genome for a parasitic bivalve with doubly uniparental inheritance (Bivalvia: Unionida).</title>
        <authorList>
            <person name="Smith C.H."/>
        </authorList>
    </citation>
    <scope>NUCLEOTIDE SEQUENCE</scope>
    <source>
        <strain evidence="1">CHS0354</strain>
        <tissue evidence="1">Mantle</tissue>
    </source>
</reference>
<protein>
    <submittedName>
        <fullName evidence="1">Uncharacterized protein</fullName>
    </submittedName>
</protein>
<name>A0AAE0VIZ0_9BIVA</name>
<reference evidence="1" key="3">
    <citation type="submission" date="2023-05" db="EMBL/GenBank/DDBJ databases">
        <authorList>
            <person name="Smith C.H."/>
        </authorList>
    </citation>
    <scope>NUCLEOTIDE SEQUENCE</scope>
    <source>
        <strain evidence="1">CHS0354</strain>
        <tissue evidence="1">Mantle</tissue>
    </source>
</reference>
<reference evidence="1" key="1">
    <citation type="journal article" date="2021" name="Genome Biol. Evol.">
        <title>A High-Quality Reference Genome for a Parasitic Bivalve with Doubly Uniparental Inheritance (Bivalvia: Unionida).</title>
        <authorList>
            <person name="Smith C.H."/>
        </authorList>
    </citation>
    <scope>NUCLEOTIDE SEQUENCE</scope>
    <source>
        <strain evidence="1">CHS0354</strain>
    </source>
</reference>
<gene>
    <name evidence="1" type="ORF">CHS0354_029639</name>
</gene>
<evidence type="ECO:0000313" key="1">
    <source>
        <dbReference type="EMBL" id="KAK3579346.1"/>
    </source>
</evidence>
<keyword evidence="2" id="KW-1185">Reference proteome</keyword>
<proteinExistence type="predicted"/>
<sequence length="103" mass="11628">MSTNQPEYSISAVNLDAACQQISLNTAYQQSTWTRHVNKSARIQHISSQPGRGTSTNQPEYSTSAVNLDAACQQISLGYFAFLEKDVSDLNDWKFCCKRHYFN</sequence>
<dbReference type="Proteomes" id="UP001195483">
    <property type="component" value="Unassembled WGS sequence"/>
</dbReference>
<accession>A0AAE0VIZ0</accession>
<evidence type="ECO:0000313" key="2">
    <source>
        <dbReference type="Proteomes" id="UP001195483"/>
    </source>
</evidence>
<dbReference type="EMBL" id="JAEAOA010001776">
    <property type="protein sequence ID" value="KAK3579346.1"/>
    <property type="molecule type" value="Genomic_DNA"/>
</dbReference>
<dbReference type="AlphaFoldDB" id="A0AAE0VIZ0"/>